<gene>
    <name evidence="1" type="ORF">OPT61_g1279</name>
</gene>
<evidence type="ECO:0000313" key="1">
    <source>
        <dbReference type="EMBL" id="KAJ8117531.1"/>
    </source>
</evidence>
<protein>
    <submittedName>
        <fullName evidence="1">Uncharacterized protein</fullName>
    </submittedName>
</protein>
<proteinExistence type="predicted"/>
<reference evidence="1" key="1">
    <citation type="submission" date="2022-11" db="EMBL/GenBank/DDBJ databases">
        <title>Genome Sequence of Boeremia exigua.</title>
        <authorList>
            <person name="Buettner E."/>
        </authorList>
    </citation>
    <scope>NUCLEOTIDE SEQUENCE</scope>
    <source>
        <strain evidence="1">CU02</strain>
    </source>
</reference>
<accession>A0ACC2IQM4</accession>
<keyword evidence="2" id="KW-1185">Reference proteome</keyword>
<sequence length="418" mass="45582">MMDFTHMDPRTAKVAIQLQLGDIAELLDSFSTSNDAAVDAERASLKTIHGELSQQLTVLEGQILVVKILKDEYHERVAFKKLLDEFNKADGGIDDTQWEMAKELYASAFDGDGIHSALEEEATVADRAPLHGIRTTAATKLKKTAQDSNTFIMCNACLEVVYTKDTLQLQCEHTYCRTCLLDLFTSSISNPTLFPPRCCKVSVPLDTCRVMLPKQLIKEFDLKVEELATSNPTYCANADCHSFIQPKDIVAEVGSCVFCQEKTCVQCKNQSHDGLCPSDPHVQLLMDIAKRSKWQQSVGANTNSATCAVCSGSAALALSGTKTISLAQHLMHQYILPLLFQKRQLSLTSMTGIDILGALARYAVQIIFLGSCAAAAATIPAAGAAFTTATETTFKELDENVLTSSVMWCPTLRHIVGG</sequence>
<comment type="caution">
    <text evidence="1">The sequence shown here is derived from an EMBL/GenBank/DDBJ whole genome shotgun (WGS) entry which is preliminary data.</text>
</comment>
<dbReference type="EMBL" id="JAPHNI010000049">
    <property type="protein sequence ID" value="KAJ8117531.1"/>
    <property type="molecule type" value="Genomic_DNA"/>
</dbReference>
<dbReference type="Proteomes" id="UP001153331">
    <property type="component" value="Unassembled WGS sequence"/>
</dbReference>
<name>A0ACC2IQM4_9PLEO</name>
<evidence type="ECO:0000313" key="2">
    <source>
        <dbReference type="Proteomes" id="UP001153331"/>
    </source>
</evidence>
<organism evidence="1 2">
    <name type="scientific">Boeremia exigua</name>
    <dbReference type="NCBI Taxonomy" id="749465"/>
    <lineage>
        <taxon>Eukaryota</taxon>
        <taxon>Fungi</taxon>
        <taxon>Dikarya</taxon>
        <taxon>Ascomycota</taxon>
        <taxon>Pezizomycotina</taxon>
        <taxon>Dothideomycetes</taxon>
        <taxon>Pleosporomycetidae</taxon>
        <taxon>Pleosporales</taxon>
        <taxon>Pleosporineae</taxon>
        <taxon>Didymellaceae</taxon>
        <taxon>Boeremia</taxon>
    </lineage>
</organism>